<keyword evidence="1" id="KW-0479">Metal-binding</keyword>
<organism evidence="3 4">
    <name type="scientific">Nitratidesulfovibrio oxamicus</name>
    <dbReference type="NCBI Taxonomy" id="32016"/>
    <lineage>
        <taxon>Bacteria</taxon>
        <taxon>Pseudomonadati</taxon>
        <taxon>Thermodesulfobacteriota</taxon>
        <taxon>Desulfovibrionia</taxon>
        <taxon>Desulfovibrionales</taxon>
        <taxon>Desulfovibrionaceae</taxon>
        <taxon>Nitratidesulfovibrio</taxon>
    </lineage>
</organism>
<dbReference type="SUPFAM" id="SSF53218">
    <property type="entry name" value="Molybdenum cofactor biosynthesis proteins"/>
    <property type="match status" value="1"/>
</dbReference>
<dbReference type="PANTHER" id="PTHR10192">
    <property type="entry name" value="MOLYBDOPTERIN BIOSYNTHESIS PROTEIN"/>
    <property type="match status" value="1"/>
</dbReference>
<dbReference type="InterPro" id="IPR001453">
    <property type="entry name" value="MoaB/Mog_dom"/>
</dbReference>
<comment type="similarity">
    <text evidence="1">Belongs to the MoeA family.</text>
</comment>
<dbReference type="PANTHER" id="PTHR10192:SF28">
    <property type="entry name" value="MOLYBDOPTERIN MOLYBDENUMTRANSFERASE"/>
    <property type="match status" value="1"/>
</dbReference>
<dbReference type="SMART" id="SM00852">
    <property type="entry name" value="MoCF_biosynth"/>
    <property type="match status" value="1"/>
</dbReference>
<dbReference type="InterPro" id="IPR038987">
    <property type="entry name" value="MoeA-like"/>
</dbReference>
<comment type="catalytic activity">
    <reaction evidence="1">
        <text>adenylyl-molybdopterin + molybdate = Mo-molybdopterin + AMP + H(+)</text>
        <dbReference type="Rhea" id="RHEA:35047"/>
        <dbReference type="ChEBI" id="CHEBI:15378"/>
        <dbReference type="ChEBI" id="CHEBI:36264"/>
        <dbReference type="ChEBI" id="CHEBI:62727"/>
        <dbReference type="ChEBI" id="CHEBI:71302"/>
        <dbReference type="ChEBI" id="CHEBI:456215"/>
    </reaction>
</comment>
<dbReference type="Proteomes" id="UP001194469">
    <property type="component" value="Unassembled WGS sequence"/>
</dbReference>
<proteinExistence type="inferred from homology"/>
<keyword evidence="1" id="KW-0808">Transferase</keyword>
<keyword evidence="1" id="KW-0460">Magnesium</keyword>
<comment type="function">
    <text evidence="1">Catalyzes the insertion of molybdate into adenylated molybdopterin with the concomitant release of AMP.</text>
</comment>
<keyword evidence="1" id="KW-0501">Molybdenum cofactor biosynthesis</keyword>
<name>A0ABS0J4A3_9BACT</name>
<comment type="pathway">
    <text evidence="1">Cofactor biosynthesis; molybdopterin biosynthesis.</text>
</comment>
<evidence type="ECO:0000259" key="2">
    <source>
        <dbReference type="SMART" id="SM00852"/>
    </source>
</evidence>
<dbReference type="InterPro" id="IPR036425">
    <property type="entry name" value="MoaB/Mog-like_dom_sf"/>
</dbReference>
<protein>
    <recommendedName>
        <fullName evidence="1">Molybdopterin molybdenumtransferase</fullName>
        <ecNumber evidence="1">2.10.1.1</ecNumber>
    </recommendedName>
</protein>
<accession>A0ABS0J4A3</accession>
<sequence>MQGHEHGLSIVPVHEAVGMMLCHDMTRIIPGVEKGPGFRKGHIIAPADIPLLLQMGKEHVYALRLGAGQLHEDDAAMRLARLVGGAGVAPEARCEGRVNLVAGHDGLLHVDVPALGRLNGLGELAVSTLHGLCAVRAGQMVAGMRVIPLIVHEQLLREAERALEGAPVVSVLPFRRARVGMVTTGSEVFHGRIRDKFGPVVRRKFADLGSEVVRQVLVADDRDATARAIRELVDEGADMVVVTGGMSVDPDDQTPAGIRAAGARVVAYGAPVLPGSMFMLAYLGEVPVMGLPGCVMYHRASIFDLVAPRLLAGLAVTREDITALGHGGLCLGCQECRYPACPFGKGA</sequence>
<dbReference type="Pfam" id="PF00994">
    <property type="entry name" value="MoCF_biosynth"/>
    <property type="match status" value="1"/>
</dbReference>
<comment type="caution">
    <text evidence="3">The sequence shown here is derived from an EMBL/GenBank/DDBJ whole genome shotgun (WGS) entry which is preliminary data.</text>
</comment>
<evidence type="ECO:0000313" key="3">
    <source>
        <dbReference type="EMBL" id="MBG3877269.1"/>
    </source>
</evidence>
<dbReference type="CDD" id="cd03522">
    <property type="entry name" value="MoeA_like"/>
    <property type="match status" value="1"/>
</dbReference>
<keyword evidence="1" id="KW-0500">Molybdenum</keyword>
<reference evidence="3 4" key="1">
    <citation type="submission" date="2019-08" db="EMBL/GenBank/DDBJ databases">
        <authorList>
            <person name="Luo N."/>
        </authorList>
    </citation>
    <scope>NUCLEOTIDE SEQUENCE [LARGE SCALE GENOMIC DNA]</scope>
    <source>
        <strain evidence="3 4">NCIMB 9442</strain>
    </source>
</reference>
<feature type="domain" description="MoaB/Mog" evidence="2">
    <location>
        <begin position="180"/>
        <end position="312"/>
    </location>
</feature>
<dbReference type="EC" id="2.10.1.1" evidence="1"/>
<comment type="cofactor">
    <cofactor evidence="1">
        <name>Mg(2+)</name>
        <dbReference type="ChEBI" id="CHEBI:18420"/>
    </cofactor>
</comment>
<dbReference type="EMBL" id="VRYY01000254">
    <property type="protein sequence ID" value="MBG3877269.1"/>
    <property type="molecule type" value="Genomic_DNA"/>
</dbReference>
<gene>
    <name evidence="3" type="ORF">FVW20_09630</name>
</gene>
<keyword evidence="4" id="KW-1185">Reference proteome</keyword>
<dbReference type="Gene3D" id="3.40.980.10">
    <property type="entry name" value="MoaB/Mog-like domain"/>
    <property type="match status" value="1"/>
</dbReference>
<dbReference type="RefSeq" id="WP_196609257.1">
    <property type="nucleotide sequence ID" value="NZ_VRYY01000254.1"/>
</dbReference>
<evidence type="ECO:0000256" key="1">
    <source>
        <dbReference type="RuleBase" id="RU365090"/>
    </source>
</evidence>
<evidence type="ECO:0000313" key="4">
    <source>
        <dbReference type="Proteomes" id="UP001194469"/>
    </source>
</evidence>